<keyword evidence="2" id="KW-1185">Reference proteome</keyword>
<proteinExistence type="predicted"/>
<feature type="non-terminal residue" evidence="1">
    <location>
        <position position="17"/>
    </location>
</feature>
<dbReference type="Proteomes" id="UP000221165">
    <property type="component" value="Unassembled WGS sequence"/>
</dbReference>
<reference evidence="1 2" key="1">
    <citation type="journal article" date="2017" name="Int. J. Parasitol.">
        <title>The genome of the protozoan parasite Cystoisospora suis and a reverse vaccinology approach to identify vaccine candidates.</title>
        <authorList>
            <person name="Palmieri N."/>
            <person name="Shrestha A."/>
            <person name="Ruttkowski B."/>
            <person name="Beck T."/>
            <person name="Vogl C."/>
            <person name="Tomley F."/>
            <person name="Blake D.P."/>
            <person name="Joachim A."/>
        </authorList>
    </citation>
    <scope>NUCLEOTIDE SEQUENCE [LARGE SCALE GENOMIC DNA]</scope>
    <source>
        <strain evidence="1 2">Wien I</strain>
    </source>
</reference>
<sequence length="17" mass="1999">MLLYVQSLLHNLNAVRD</sequence>
<evidence type="ECO:0000313" key="1">
    <source>
        <dbReference type="EMBL" id="PHJ21626.1"/>
    </source>
</evidence>
<dbReference type="AlphaFoldDB" id="A0A2C6L185"/>
<organism evidence="1 2">
    <name type="scientific">Cystoisospora suis</name>
    <dbReference type="NCBI Taxonomy" id="483139"/>
    <lineage>
        <taxon>Eukaryota</taxon>
        <taxon>Sar</taxon>
        <taxon>Alveolata</taxon>
        <taxon>Apicomplexa</taxon>
        <taxon>Conoidasida</taxon>
        <taxon>Coccidia</taxon>
        <taxon>Eucoccidiorida</taxon>
        <taxon>Eimeriorina</taxon>
        <taxon>Sarcocystidae</taxon>
        <taxon>Cystoisospora</taxon>
    </lineage>
</organism>
<protein>
    <submittedName>
        <fullName evidence="1">Uncharacterized protein</fullName>
    </submittedName>
</protein>
<gene>
    <name evidence="1" type="ORF">CSUI_004528</name>
</gene>
<dbReference type="VEuPathDB" id="ToxoDB:CSUI_004528"/>
<dbReference type="EMBL" id="MIGC01002135">
    <property type="protein sequence ID" value="PHJ21626.1"/>
    <property type="molecule type" value="Genomic_DNA"/>
</dbReference>
<comment type="caution">
    <text evidence="1">The sequence shown here is derived from an EMBL/GenBank/DDBJ whole genome shotgun (WGS) entry which is preliminary data.</text>
</comment>
<name>A0A2C6L185_9APIC</name>
<evidence type="ECO:0000313" key="2">
    <source>
        <dbReference type="Proteomes" id="UP000221165"/>
    </source>
</evidence>
<accession>A0A2C6L185</accession>